<dbReference type="PROSITE" id="PS51384">
    <property type="entry name" value="FAD_FR"/>
    <property type="match status" value="1"/>
</dbReference>
<dbReference type="AlphaFoldDB" id="A0A972G2C4"/>
<dbReference type="Gene3D" id="2.40.30.10">
    <property type="entry name" value="Translation factors"/>
    <property type="match status" value="1"/>
</dbReference>
<evidence type="ECO:0000256" key="3">
    <source>
        <dbReference type="ARBA" id="ARBA00022714"/>
    </source>
</evidence>
<evidence type="ECO:0000256" key="10">
    <source>
        <dbReference type="ARBA" id="ARBA00034078"/>
    </source>
</evidence>
<evidence type="ECO:0000256" key="11">
    <source>
        <dbReference type="ARBA" id="ARBA00061434"/>
    </source>
</evidence>
<dbReference type="SUPFAM" id="SSF63380">
    <property type="entry name" value="Riboflavin synthase domain-like"/>
    <property type="match status" value="1"/>
</dbReference>
<evidence type="ECO:0000256" key="5">
    <source>
        <dbReference type="ARBA" id="ARBA00022827"/>
    </source>
</evidence>
<dbReference type="InterPro" id="IPR001433">
    <property type="entry name" value="OxRdtase_FAD/NAD-bd"/>
</dbReference>
<proteinExistence type="inferred from homology"/>
<keyword evidence="5" id="KW-0274">FAD</keyword>
<evidence type="ECO:0000259" key="12">
    <source>
        <dbReference type="PROSITE" id="PS51085"/>
    </source>
</evidence>
<evidence type="ECO:0000313" key="14">
    <source>
        <dbReference type="EMBL" id="NMH65924.1"/>
    </source>
</evidence>
<dbReference type="GO" id="GO:0046872">
    <property type="term" value="F:metal ion binding"/>
    <property type="evidence" value="ECO:0007669"/>
    <property type="project" value="UniProtKB-KW"/>
</dbReference>
<keyword evidence="9" id="KW-0830">Ubiquinone</keyword>
<name>A0A972G2C4_9GAMM</name>
<dbReference type="GO" id="GO:0016491">
    <property type="term" value="F:oxidoreductase activity"/>
    <property type="evidence" value="ECO:0007669"/>
    <property type="project" value="UniProtKB-KW"/>
</dbReference>
<dbReference type="InterPro" id="IPR036010">
    <property type="entry name" value="2Fe-2S_ferredoxin-like_sf"/>
</dbReference>
<reference evidence="14" key="1">
    <citation type="submission" date="2020-04" db="EMBL/GenBank/DDBJ databases">
        <title>Description of Shewanella salipaludis sp. nov., isolated from a salt marsh.</title>
        <authorList>
            <person name="Park S."/>
            <person name="Yoon J.-H."/>
        </authorList>
    </citation>
    <scope>NUCLEOTIDE SEQUENCE</scope>
    <source>
        <strain evidence="14">SHSM-M6</strain>
    </source>
</reference>
<dbReference type="EMBL" id="JAAXYH010000008">
    <property type="protein sequence ID" value="NMH65924.1"/>
    <property type="molecule type" value="Genomic_DNA"/>
</dbReference>
<dbReference type="InterPro" id="IPR006058">
    <property type="entry name" value="2Fe2S_fd_BS"/>
</dbReference>
<keyword evidence="6" id="KW-0560">Oxidoreductase</keyword>
<dbReference type="GO" id="GO:0051537">
    <property type="term" value="F:2 iron, 2 sulfur cluster binding"/>
    <property type="evidence" value="ECO:0007669"/>
    <property type="project" value="UniProtKB-KW"/>
</dbReference>
<keyword evidence="8" id="KW-0411">Iron-sulfur</keyword>
<comment type="caution">
    <text evidence="14">The sequence shown here is derived from an EMBL/GenBank/DDBJ whole genome shotgun (WGS) entry which is preliminary data.</text>
</comment>
<dbReference type="PROSITE" id="PS51085">
    <property type="entry name" value="2FE2S_FER_2"/>
    <property type="match status" value="1"/>
</dbReference>
<dbReference type="PROSITE" id="PS00197">
    <property type="entry name" value="2FE2S_FER_1"/>
    <property type="match status" value="1"/>
</dbReference>
<dbReference type="PANTHER" id="PTHR47354:SF6">
    <property type="entry name" value="NADH OXIDOREDUCTASE HCR"/>
    <property type="match status" value="1"/>
</dbReference>
<keyword evidence="3" id="KW-0001">2Fe-2S</keyword>
<comment type="similarity">
    <text evidence="11">In the N-terminal section; belongs to the FAD-binding oxidoreductase type 6 family.</text>
</comment>
<evidence type="ECO:0000256" key="7">
    <source>
        <dbReference type="ARBA" id="ARBA00023004"/>
    </source>
</evidence>
<feature type="domain" description="2Fe-2S ferredoxin-type" evidence="12">
    <location>
        <begin position="253"/>
        <end position="337"/>
    </location>
</feature>
<keyword evidence="4" id="KW-0479">Metal-binding</keyword>
<organism evidence="14 15">
    <name type="scientific">Shewanella salipaludis</name>
    <dbReference type="NCBI Taxonomy" id="2723052"/>
    <lineage>
        <taxon>Bacteria</taxon>
        <taxon>Pseudomonadati</taxon>
        <taxon>Pseudomonadota</taxon>
        <taxon>Gammaproteobacteria</taxon>
        <taxon>Alteromonadales</taxon>
        <taxon>Shewanellaceae</taxon>
        <taxon>Shewanella</taxon>
    </lineage>
</organism>
<evidence type="ECO:0000256" key="4">
    <source>
        <dbReference type="ARBA" id="ARBA00022723"/>
    </source>
</evidence>
<evidence type="ECO:0000256" key="9">
    <source>
        <dbReference type="ARBA" id="ARBA00023075"/>
    </source>
</evidence>
<dbReference type="CDD" id="cd06215">
    <property type="entry name" value="FNR_iron_sulfur_binding_1"/>
    <property type="match status" value="1"/>
</dbReference>
<dbReference type="InterPro" id="IPR017927">
    <property type="entry name" value="FAD-bd_FR_type"/>
</dbReference>
<comment type="cofactor">
    <cofactor evidence="10">
        <name>[2Fe-2S] cluster</name>
        <dbReference type="ChEBI" id="CHEBI:190135"/>
    </cofactor>
</comment>
<evidence type="ECO:0000313" key="15">
    <source>
        <dbReference type="Proteomes" id="UP000737113"/>
    </source>
</evidence>
<evidence type="ECO:0000259" key="13">
    <source>
        <dbReference type="PROSITE" id="PS51384"/>
    </source>
</evidence>
<keyword evidence="7" id="KW-0408">Iron</keyword>
<dbReference type="CDD" id="cd00207">
    <property type="entry name" value="fer2"/>
    <property type="match status" value="1"/>
</dbReference>
<dbReference type="PRINTS" id="PR00410">
    <property type="entry name" value="PHEHYDRXLASE"/>
</dbReference>
<dbReference type="InterPro" id="IPR012675">
    <property type="entry name" value="Beta-grasp_dom_sf"/>
</dbReference>
<evidence type="ECO:0000256" key="8">
    <source>
        <dbReference type="ARBA" id="ARBA00023014"/>
    </source>
</evidence>
<dbReference type="SUPFAM" id="SSF54292">
    <property type="entry name" value="2Fe-2S ferredoxin-like"/>
    <property type="match status" value="1"/>
</dbReference>
<keyword evidence="2" id="KW-0285">Flavoprotein</keyword>
<dbReference type="Gene3D" id="3.40.50.80">
    <property type="entry name" value="Nucleotide-binding domain of ferredoxin-NADP reductase (FNR) module"/>
    <property type="match status" value="1"/>
</dbReference>
<evidence type="ECO:0000256" key="6">
    <source>
        <dbReference type="ARBA" id="ARBA00023002"/>
    </source>
</evidence>
<dbReference type="SUPFAM" id="SSF52343">
    <property type="entry name" value="Ferredoxin reductase-like, C-terminal NADP-linked domain"/>
    <property type="match status" value="1"/>
</dbReference>
<dbReference type="PANTHER" id="PTHR47354">
    <property type="entry name" value="NADH OXIDOREDUCTASE HCR"/>
    <property type="match status" value="1"/>
</dbReference>
<dbReference type="Pfam" id="PF00175">
    <property type="entry name" value="NAD_binding_1"/>
    <property type="match status" value="1"/>
</dbReference>
<dbReference type="Pfam" id="PF00970">
    <property type="entry name" value="FAD_binding_6"/>
    <property type="match status" value="1"/>
</dbReference>
<keyword evidence="15" id="KW-1185">Reference proteome</keyword>
<feature type="domain" description="FAD-binding FR-type" evidence="13">
    <location>
        <begin position="1"/>
        <end position="101"/>
    </location>
</feature>
<protein>
    <submittedName>
        <fullName evidence="14">Hybrid-cluster NAD(P)-dependent oxidoreductase</fullName>
    </submittedName>
</protein>
<dbReference type="InterPro" id="IPR001041">
    <property type="entry name" value="2Fe-2S_ferredoxin-type"/>
</dbReference>
<dbReference type="InterPro" id="IPR050415">
    <property type="entry name" value="MRET"/>
</dbReference>
<dbReference type="Pfam" id="PF00111">
    <property type="entry name" value="Fer2"/>
    <property type="match status" value="1"/>
</dbReference>
<evidence type="ECO:0000256" key="2">
    <source>
        <dbReference type="ARBA" id="ARBA00022630"/>
    </source>
</evidence>
<dbReference type="Proteomes" id="UP000737113">
    <property type="component" value="Unassembled WGS sequence"/>
</dbReference>
<dbReference type="InterPro" id="IPR017938">
    <property type="entry name" value="Riboflavin_synthase-like_b-brl"/>
</dbReference>
<gene>
    <name evidence="14" type="ORF">HC757_12215</name>
</gene>
<accession>A0A972G2C4</accession>
<comment type="cofactor">
    <cofactor evidence="1">
        <name>FAD</name>
        <dbReference type="ChEBI" id="CHEBI:57692"/>
    </cofactor>
</comment>
<dbReference type="InterPro" id="IPR008333">
    <property type="entry name" value="Cbr1-like_FAD-bd_dom"/>
</dbReference>
<dbReference type="RefSeq" id="WP_169564651.1">
    <property type="nucleotide sequence ID" value="NZ_JAAXYH010000008.1"/>
</dbReference>
<dbReference type="InterPro" id="IPR039261">
    <property type="entry name" value="FNR_nucleotide-bd"/>
</dbReference>
<evidence type="ECO:0000256" key="1">
    <source>
        <dbReference type="ARBA" id="ARBA00001974"/>
    </source>
</evidence>
<dbReference type="Gene3D" id="3.10.20.30">
    <property type="match status" value="1"/>
</dbReference>
<sequence>MENQAICKEVKQDVAGVKTFVFETETRFTFLPGQFITLTLPTQQGPLLRSYTLSSSPKNDNLFSITVRAVPNGKGSNWLHQYLEPGMSLTYTGAYGRFIPAEYETQKLLLLAAGSGITPHLSTLRTWRDKAVSVDAHLIFSVRSPDQIIEYYELLSLANSINGLTLTILPEILDNQSWHGISGRLDALWLTALCRDIAERQIFTCGPTPYMQAIKKYLTDQEIGLSRYHEEAFVSPDFEASVPATADTEANSFSVHFAKSDIKVSTQGQESLLDLAEKAGIKVKNACRAGICGACRTFKKSGNVNMRDLGGILPNEVNQGMVLMCCSKPTSDLVLDI</sequence>